<feature type="region of interest" description="Disordered" evidence="1">
    <location>
        <begin position="696"/>
        <end position="736"/>
    </location>
</feature>
<name>A0A8T0GER5_CERPU</name>
<accession>A0A8T0GER5</accession>
<dbReference type="Proteomes" id="UP000822688">
    <property type="component" value="Chromosome 11"/>
</dbReference>
<dbReference type="SUPFAM" id="SSF48452">
    <property type="entry name" value="TPR-like"/>
    <property type="match status" value="3"/>
</dbReference>
<comment type="caution">
    <text evidence="2">The sequence shown here is derived from an EMBL/GenBank/DDBJ whole genome shotgun (WGS) entry which is preliminary data.</text>
</comment>
<protein>
    <submittedName>
        <fullName evidence="2">Uncharacterized protein</fullName>
    </submittedName>
</protein>
<feature type="compositionally biased region" description="Basic and acidic residues" evidence="1">
    <location>
        <begin position="726"/>
        <end position="736"/>
    </location>
</feature>
<dbReference type="AlphaFoldDB" id="A0A8T0GER5"/>
<dbReference type="PANTHER" id="PTHR46284:SF5">
    <property type="entry name" value="PROTEIN KINESIN LIGHT CHAIN-RELATED 3"/>
    <property type="match status" value="1"/>
</dbReference>
<dbReference type="EMBL" id="CM026432">
    <property type="protein sequence ID" value="KAG0557007.1"/>
    <property type="molecule type" value="Genomic_DNA"/>
</dbReference>
<dbReference type="Gene3D" id="1.25.40.10">
    <property type="entry name" value="Tetratricopeptide repeat domain"/>
    <property type="match status" value="3"/>
</dbReference>
<feature type="compositionally biased region" description="Polar residues" evidence="1">
    <location>
        <begin position="708"/>
        <end position="725"/>
    </location>
</feature>
<reference evidence="2 3" key="1">
    <citation type="submission" date="2020-06" db="EMBL/GenBank/DDBJ databases">
        <title>WGS assembly of Ceratodon purpureus strain R40.</title>
        <authorList>
            <person name="Carey S.B."/>
            <person name="Jenkins J."/>
            <person name="Shu S."/>
            <person name="Lovell J.T."/>
            <person name="Sreedasyam A."/>
            <person name="Maumus F."/>
            <person name="Tiley G.P."/>
            <person name="Fernandez-Pozo N."/>
            <person name="Barry K."/>
            <person name="Chen C."/>
            <person name="Wang M."/>
            <person name="Lipzen A."/>
            <person name="Daum C."/>
            <person name="Saski C.A."/>
            <person name="Payton A.C."/>
            <person name="Mcbreen J.C."/>
            <person name="Conrad R.E."/>
            <person name="Kollar L.M."/>
            <person name="Olsson S."/>
            <person name="Huttunen S."/>
            <person name="Landis J.B."/>
            <person name="Wickett N.J."/>
            <person name="Johnson M.G."/>
            <person name="Rensing S.A."/>
            <person name="Grimwood J."/>
            <person name="Schmutz J."/>
            <person name="Mcdaniel S.F."/>
        </authorList>
    </citation>
    <scope>NUCLEOTIDE SEQUENCE [LARGE SCALE GENOMIC DNA]</scope>
    <source>
        <strain evidence="2 3">R40</strain>
    </source>
</reference>
<gene>
    <name evidence="2" type="ORF">KC19_11G094900</name>
</gene>
<keyword evidence="3" id="KW-1185">Reference proteome</keyword>
<sequence length="736" mass="80489">MGGSTRAASKLVPFFRNAAASNRQSCVRDGVLVTNRLVSTVESSAGGCDESRAASGSVQGLDEERVLQQKPSRVLFSRTLQSNFLRNARRNVQNSSSESQRRRNVPVLREGLIQNVSSRLGGFGDRTRLRSWLGQRYFSADGHSSSESKKKGLSESQIGQELLSEISKESTSDAAQGLKLAHGEVLSPEEEAALKLAEAEFERVQREEPVSVENIQEMLKELQSVADPKDPRIAIVSLRLGQEYEARGEDPKTFLKLGEQALSIFKIAGEFSVEVGMCHHLIALAHHRLGQQELSLENLNKAQVVLKDKEGKESAPVKFAIQFLMGDTLAALGKHEDALQHYVEGLAVQETILEKGHPQLANNYRQVGEAFTQVMLFDEARSLVEKALEIHVKANGKNSIEEAIDRRLLSVIYSGLEEHEKALEEQLAVKSILNEKNLGSEARFVEIAIADTQVTLGRIDDAIATLQKVISNLEEGSSLRVLATVNLSKAFTQQGNEEKAGEYSRAAIALLDSKLEGLSGGQTGGETELLTVGECYTELASLHQRMKQPDEAIALLKKGLSVYKKLPQQLNAAAGSQAQIGMLLYFTGKAHEAIPYMEEAAANLRHSYGDGHFSLALVLNHLAVAHVQLENPAKAVELFEESKSILTKTHGPGQQDTLAVYYNLMKVYASMGRKDEAIANARHVVMELEKHGEPAKSALAEAKKDLENLQNSQDVSSLEGSQKLSESMKLEGGEVV</sequence>
<dbReference type="PANTHER" id="PTHR46284">
    <property type="entry name" value="PROTEIN KINESIN LIGHT CHAIN-RELATED 3"/>
    <property type="match status" value="1"/>
</dbReference>
<evidence type="ECO:0000313" key="2">
    <source>
        <dbReference type="EMBL" id="KAG0557007.1"/>
    </source>
</evidence>
<dbReference type="InterPro" id="IPR011990">
    <property type="entry name" value="TPR-like_helical_dom_sf"/>
</dbReference>
<evidence type="ECO:0000313" key="3">
    <source>
        <dbReference type="Proteomes" id="UP000822688"/>
    </source>
</evidence>
<dbReference type="InterPro" id="IPR019734">
    <property type="entry name" value="TPR_rpt"/>
</dbReference>
<feature type="region of interest" description="Disordered" evidence="1">
    <location>
        <begin position="45"/>
        <end position="64"/>
    </location>
</feature>
<dbReference type="Pfam" id="PF13424">
    <property type="entry name" value="TPR_12"/>
    <property type="match status" value="1"/>
</dbReference>
<dbReference type="SMART" id="SM00028">
    <property type="entry name" value="TPR"/>
    <property type="match status" value="5"/>
</dbReference>
<evidence type="ECO:0000256" key="1">
    <source>
        <dbReference type="SAM" id="MobiDB-lite"/>
    </source>
</evidence>
<proteinExistence type="predicted"/>
<organism evidence="2 3">
    <name type="scientific">Ceratodon purpureus</name>
    <name type="common">Fire moss</name>
    <name type="synonym">Dicranum purpureum</name>
    <dbReference type="NCBI Taxonomy" id="3225"/>
    <lineage>
        <taxon>Eukaryota</taxon>
        <taxon>Viridiplantae</taxon>
        <taxon>Streptophyta</taxon>
        <taxon>Embryophyta</taxon>
        <taxon>Bryophyta</taxon>
        <taxon>Bryophytina</taxon>
        <taxon>Bryopsida</taxon>
        <taxon>Dicranidae</taxon>
        <taxon>Pseudoditrichales</taxon>
        <taxon>Ditrichaceae</taxon>
        <taxon>Ceratodon</taxon>
    </lineage>
</organism>
<dbReference type="Pfam" id="PF13374">
    <property type="entry name" value="TPR_10"/>
    <property type="match status" value="2"/>
</dbReference>